<evidence type="ECO:0000256" key="1">
    <source>
        <dbReference type="SAM" id="Phobius"/>
    </source>
</evidence>
<keyword evidence="1" id="KW-0472">Membrane</keyword>
<organism evidence="2 3">
    <name type="scientific">Bythopirellula polymerisocia</name>
    <dbReference type="NCBI Taxonomy" id="2528003"/>
    <lineage>
        <taxon>Bacteria</taxon>
        <taxon>Pseudomonadati</taxon>
        <taxon>Planctomycetota</taxon>
        <taxon>Planctomycetia</taxon>
        <taxon>Pirellulales</taxon>
        <taxon>Lacipirellulaceae</taxon>
        <taxon>Bythopirellula</taxon>
    </lineage>
</organism>
<evidence type="ECO:0000313" key="3">
    <source>
        <dbReference type="Proteomes" id="UP000318437"/>
    </source>
</evidence>
<feature type="transmembrane region" description="Helical" evidence="1">
    <location>
        <begin position="135"/>
        <end position="156"/>
    </location>
</feature>
<evidence type="ECO:0000313" key="2">
    <source>
        <dbReference type="EMBL" id="TWU29398.1"/>
    </source>
</evidence>
<keyword evidence="1" id="KW-0812">Transmembrane</keyword>
<reference evidence="2 3" key="1">
    <citation type="submission" date="2019-02" db="EMBL/GenBank/DDBJ databases">
        <title>Deep-cultivation of Planctomycetes and their phenomic and genomic characterization uncovers novel biology.</title>
        <authorList>
            <person name="Wiegand S."/>
            <person name="Jogler M."/>
            <person name="Boedeker C."/>
            <person name="Pinto D."/>
            <person name="Vollmers J."/>
            <person name="Rivas-Marin E."/>
            <person name="Kohn T."/>
            <person name="Peeters S.H."/>
            <person name="Heuer A."/>
            <person name="Rast P."/>
            <person name="Oberbeckmann S."/>
            <person name="Bunk B."/>
            <person name="Jeske O."/>
            <person name="Meyerdierks A."/>
            <person name="Storesund J.E."/>
            <person name="Kallscheuer N."/>
            <person name="Luecker S."/>
            <person name="Lage O.M."/>
            <person name="Pohl T."/>
            <person name="Merkel B.J."/>
            <person name="Hornburger P."/>
            <person name="Mueller R.-W."/>
            <person name="Bruemmer F."/>
            <person name="Labrenz M."/>
            <person name="Spormann A.M."/>
            <person name="Op Den Camp H."/>
            <person name="Overmann J."/>
            <person name="Amann R."/>
            <person name="Jetten M.S.M."/>
            <person name="Mascher T."/>
            <person name="Medema M.H."/>
            <person name="Devos D.P."/>
            <person name="Kaster A.-K."/>
            <person name="Ovreas L."/>
            <person name="Rohde M."/>
            <person name="Galperin M.Y."/>
            <person name="Jogler C."/>
        </authorList>
    </citation>
    <scope>NUCLEOTIDE SEQUENCE [LARGE SCALE GENOMIC DNA]</scope>
    <source>
        <strain evidence="2 3">Pla144</strain>
    </source>
</reference>
<protein>
    <submittedName>
        <fullName evidence="2">Uncharacterized protein</fullName>
    </submittedName>
</protein>
<feature type="transmembrane region" description="Helical" evidence="1">
    <location>
        <begin position="92"/>
        <end position="114"/>
    </location>
</feature>
<dbReference type="AlphaFoldDB" id="A0A5C6CYC2"/>
<keyword evidence="1" id="KW-1133">Transmembrane helix</keyword>
<proteinExistence type="predicted"/>
<feature type="transmembrane region" description="Helical" evidence="1">
    <location>
        <begin position="53"/>
        <end position="72"/>
    </location>
</feature>
<name>A0A5C6CYC2_9BACT</name>
<feature type="transmembrane region" description="Helical" evidence="1">
    <location>
        <begin position="30"/>
        <end position="46"/>
    </location>
</feature>
<dbReference type="Proteomes" id="UP000318437">
    <property type="component" value="Unassembled WGS sequence"/>
</dbReference>
<accession>A0A5C6CYC2</accession>
<sequence>MKNRIAIALSIVIGLIFIHAAVFSSMSWSGFFLKAILLGIGTGIVFSRAWSFYIAYVLFILNSFNLLAWLPLNQAPYSNLIGIFSYIDIPLRISSAMICLSLLAMTGWTHCILFKNDHCNEPVSFDTHRKRLKAVAILSGLLIVGPIALFILGIIWDPPGGRNPGGFSPGFVPFLALIVTGPLIPIGFVGMAFLSYIRKRSVNRSNLNSLQHEKE</sequence>
<comment type="caution">
    <text evidence="2">The sequence shown here is derived from an EMBL/GenBank/DDBJ whole genome shotgun (WGS) entry which is preliminary data.</text>
</comment>
<feature type="transmembrane region" description="Helical" evidence="1">
    <location>
        <begin position="171"/>
        <end position="197"/>
    </location>
</feature>
<dbReference type="EMBL" id="SJPS01000001">
    <property type="protein sequence ID" value="TWU29398.1"/>
    <property type="molecule type" value="Genomic_DNA"/>
</dbReference>
<gene>
    <name evidence="2" type="ORF">Pla144_01760</name>
</gene>
<keyword evidence="3" id="KW-1185">Reference proteome</keyword>